<dbReference type="InterPro" id="IPR001034">
    <property type="entry name" value="DeoR_HTH"/>
</dbReference>
<dbReference type="SMART" id="SM01134">
    <property type="entry name" value="DeoRC"/>
    <property type="match status" value="1"/>
</dbReference>
<dbReference type="SUPFAM" id="SSF100950">
    <property type="entry name" value="NagB/RpiA/CoA transferase-like"/>
    <property type="match status" value="1"/>
</dbReference>
<dbReference type="RefSeq" id="WP_305775331.1">
    <property type="nucleotide sequence ID" value="NZ_BFFP01000051.1"/>
</dbReference>
<dbReference type="InterPro" id="IPR050313">
    <property type="entry name" value="Carb_Metab_HTH_regulators"/>
</dbReference>
<dbReference type="EMBL" id="BFFP01000051">
    <property type="protein sequence ID" value="GBG95746.1"/>
    <property type="molecule type" value="Genomic_DNA"/>
</dbReference>
<dbReference type="AlphaFoldDB" id="A0A401IW68"/>
<dbReference type="InterPro" id="IPR014036">
    <property type="entry name" value="DeoR-like_C"/>
</dbReference>
<sequence>MLAEQRQQVILEMLRGNKVVKLNDICAKTNCSASSARRDLQILEEQGSLIRIHGGAKAKHALQRELDMLGKASQNVSAKDQLAQLAATRIADEDVLFLDAGTSTLALVPYLRPDQHLTVVTNAVPHASQLADQGVRTILLGGMLKNTTKAIIGVKAVRDLQHYRFNKVFLGINGVHDEFGLTTPDPDEAAVKQAALSQAEEAFVLADKSKFDSVSFVKVADLAEVTLITTGLSHPVFEKYSRQTNILEG</sequence>
<feature type="domain" description="HTH deoR-type" evidence="3">
    <location>
        <begin position="3"/>
        <end position="58"/>
    </location>
</feature>
<dbReference type="PANTHER" id="PTHR30363:SF56">
    <property type="entry name" value="TRANSCRIPTIONAL REGULATOR, DEOR FAMILY"/>
    <property type="match status" value="1"/>
</dbReference>
<name>A0A401IW68_9LACO</name>
<reference evidence="4 5" key="1">
    <citation type="journal article" date="2019" name="Int. J. Syst. Evol. Microbiol.">
        <title>Lactobacillus salitolerans sp. nov., a novel lactic acid bacterium isolated from spent mushroom substrates.</title>
        <authorList>
            <person name="Tohno M."/>
            <person name="Tanizawa Y."/>
            <person name="Kojima Y."/>
            <person name="Sakamoto M."/>
            <person name="Nakamura Y."/>
            <person name="Ohkuma M."/>
            <person name="Kobayashi H."/>
        </authorList>
    </citation>
    <scope>NUCLEOTIDE SEQUENCE [LARGE SCALE GENOMIC DNA]</scope>
    <source>
        <strain evidence="4 5">YK43</strain>
    </source>
</reference>
<dbReference type="PANTHER" id="PTHR30363">
    <property type="entry name" value="HTH-TYPE TRANSCRIPTIONAL REGULATOR SRLR-RELATED"/>
    <property type="match status" value="1"/>
</dbReference>
<protein>
    <submittedName>
        <fullName evidence="4">DeoR family transcriptional regulator</fullName>
    </submittedName>
</protein>
<dbReference type="SUPFAM" id="SSF46785">
    <property type="entry name" value="Winged helix' DNA-binding domain"/>
    <property type="match status" value="1"/>
</dbReference>
<dbReference type="Pfam" id="PF08220">
    <property type="entry name" value="HTH_DeoR"/>
    <property type="match status" value="1"/>
</dbReference>
<dbReference type="Pfam" id="PF00455">
    <property type="entry name" value="DeoRC"/>
    <property type="match status" value="1"/>
</dbReference>
<comment type="caution">
    <text evidence="4">The sequence shown here is derived from an EMBL/GenBank/DDBJ whole genome shotgun (WGS) entry which is preliminary data.</text>
</comment>
<dbReference type="Gene3D" id="3.40.50.1360">
    <property type="match status" value="1"/>
</dbReference>
<dbReference type="Proteomes" id="UP000286848">
    <property type="component" value="Unassembled WGS sequence"/>
</dbReference>
<gene>
    <name evidence="4" type="primary">DeoR</name>
    <name evidence="4" type="ORF">LFYK43_22050</name>
</gene>
<keyword evidence="5" id="KW-1185">Reference proteome</keyword>
<dbReference type="InterPro" id="IPR037171">
    <property type="entry name" value="NagB/RpiA_transferase-like"/>
</dbReference>
<proteinExistence type="predicted"/>
<dbReference type="GO" id="GO:0003700">
    <property type="term" value="F:DNA-binding transcription factor activity"/>
    <property type="evidence" value="ECO:0007669"/>
    <property type="project" value="InterPro"/>
</dbReference>
<evidence type="ECO:0000313" key="4">
    <source>
        <dbReference type="EMBL" id="GBG95746.1"/>
    </source>
</evidence>
<dbReference type="InterPro" id="IPR036390">
    <property type="entry name" value="WH_DNA-bd_sf"/>
</dbReference>
<dbReference type="InterPro" id="IPR036388">
    <property type="entry name" value="WH-like_DNA-bd_sf"/>
</dbReference>
<organism evidence="4 5">
    <name type="scientific">Ligilactobacillus salitolerans</name>
    <dbReference type="NCBI Taxonomy" id="1808352"/>
    <lineage>
        <taxon>Bacteria</taxon>
        <taxon>Bacillati</taxon>
        <taxon>Bacillota</taxon>
        <taxon>Bacilli</taxon>
        <taxon>Lactobacillales</taxon>
        <taxon>Lactobacillaceae</taxon>
        <taxon>Ligilactobacillus</taxon>
    </lineage>
</organism>
<dbReference type="PROSITE" id="PS51000">
    <property type="entry name" value="HTH_DEOR_2"/>
    <property type="match status" value="1"/>
</dbReference>
<evidence type="ECO:0000313" key="5">
    <source>
        <dbReference type="Proteomes" id="UP000286848"/>
    </source>
</evidence>
<dbReference type="SMART" id="SM00420">
    <property type="entry name" value="HTH_DEOR"/>
    <property type="match status" value="1"/>
</dbReference>
<dbReference type="Gene3D" id="1.10.10.10">
    <property type="entry name" value="Winged helix-like DNA-binding domain superfamily/Winged helix DNA-binding domain"/>
    <property type="match status" value="1"/>
</dbReference>
<evidence type="ECO:0000256" key="1">
    <source>
        <dbReference type="ARBA" id="ARBA00023015"/>
    </source>
</evidence>
<evidence type="ECO:0000259" key="3">
    <source>
        <dbReference type="PROSITE" id="PS51000"/>
    </source>
</evidence>
<keyword evidence="1" id="KW-0805">Transcription regulation</keyword>
<keyword evidence="2" id="KW-0804">Transcription</keyword>
<evidence type="ECO:0000256" key="2">
    <source>
        <dbReference type="ARBA" id="ARBA00023163"/>
    </source>
</evidence>
<accession>A0A401IW68</accession>